<keyword evidence="7" id="KW-1185">Reference proteome</keyword>
<evidence type="ECO:0000256" key="4">
    <source>
        <dbReference type="ARBA" id="ARBA00047846"/>
    </source>
</evidence>
<proteinExistence type="predicted"/>
<dbReference type="PANTHER" id="PTHR12835:SF5">
    <property type="entry name" value="BIOTIN--PROTEIN LIGASE"/>
    <property type="match status" value="1"/>
</dbReference>
<evidence type="ECO:0000313" key="7">
    <source>
        <dbReference type="Proteomes" id="UP000256845"/>
    </source>
</evidence>
<dbReference type="OrthoDB" id="9807064at2"/>
<dbReference type="GO" id="GO:0004077">
    <property type="term" value="F:biotin--[biotin carboxyl-carrier protein] ligase activity"/>
    <property type="evidence" value="ECO:0007669"/>
    <property type="project" value="UniProtKB-EC"/>
</dbReference>
<dbReference type="EMBL" id="QRDW01000001">
    <property type="protein sequence ID" value="RED53316.1"/>
    <property type="molecule type" value="Genomic_DNA"/>
</dbReference>
<evidence type="ECO:0000259" key="5">
    <source>
        <dbReference type="PROSITE" id="PS51733"/>
    </source>
</evidence>
<sequence length="250" mass="26710">MHNHAPEMPAGFTLRAFESVGSTNDVARELSSDPSYGNIVVWADSQCEGRGRSGRVWTSPAGNLYNTVLIRDVGALAQAASLSLVAAVAMGEAVARFLPDSGGLGYKWPNDLLFDRAKFCGILLESGQALGNNWVMIGSGVNLVRHPEDTPYPATNLKALGADVGAAVLLQAYVERLDHWIGRWRQSGIAAVRDAWLSRAVGLGEKIQARLADGQVLEGMFRDLDAHGVLILDVPGKGTRVISAGDVFFP</sequence>
<organism evidence="6 7">
    <name type="scientific">Aestuariispira insulae</name>
    <dbReference type="NCBI Taxonomy" id="1461337"/>
    <lineage>
        <taxon>Bacteria</taxon>
        <taxon>Pseudomonadati</taxon>
        <taxon>Pseudomonadota</taxon>
        <taxon>Alphaproteobacteria</taxon>
        <taxon>Rhodospirillales</taxon>
        <taxon>Kiloniellaceae</taxon>
        <taxon>Aestuariispira</taxon>
    </lineage>
</organism>
<name>A0A3D9HWM6_9PROT</name>
<dbReference type="Gene3D" id="3.30.930.10">
    <property type="entry name" value="Bira Bifunctional Protein, Domain 2"/>
    <property type="match status" value="1"/>
</dbReference>
<dbReference type="InterPro" id="IPR045864">
    <property type="entry name" value="aa-tRNA-synth_II/BPL/LPL"/>
</dbReference>
<dbReference type="Gene3D" id="2.30.30.100">
    <property type="match status" value="1"/>
</dbReference>
<keyword evidence="2" id="KW-0092">Biotin</keyword>
<dbReference type="Proteomes" id="UP000256845">
    <property type="component" value="Unassembled WGS sequence"/>
</dbReference>
<dbReference type="InterPro" id="IPR004143">
    <property type="entry name" value="BPL_LPL_catalytic"/>
</dbReference>
<protein>
    <recommendedName>
        <fullName evidence="3">biotin--[biotin carboxyl-carrier protein] ligase</fullName>
        <ecNumber evidence="3">6.3.4.15</ecNumber>
    </recommendedName>
</protein>
<accession>A0A3D9HWM6</accession>
<dbReference type="InterPro" id="IPR004408">
    <property type="entry name" value="Biotin_CoA_COase_ligase"/>
</dbReference>
<dbReference type="AlphaFoldDB" id="A0A3D9HWM6"/>
<gene>
    <name evidence="6" type="ORF">DFP90_10198</name>
</gene>
<evidence type="ECO:0000313" key="6">
    <source>
        <dbReference type="EMBL" id="RED53316.1"/>
    </source>
</evidence>
<dbReference type="Pfam" id="PF03099">
    <property type="entry name" value="BPL_LplA_LipB"/>
    <property type="match status" value="1"/>
</dbReference>
<keyword evidence="1 6" id="KW-0436">Ligase</keyword>
<dbReference type="Pfam" id="PF02237">
    <property type="entry name" value="BPL_C"/>
    <property type="match status" value="1"/>
</dbReference>
<comment type="catalytic activity">
    <reaction evidence="4">
        <text>biotin + L-lysyl-[protein] + ATP = N(6)-biotinyl-L-lysyl-[protein] + AMP + diphosphate + H(+)</text>
        <dbReference type="Rhea" id="RHEA:11756"/>
        <dbReference type="Rhea" id="RHEA-COMP:9752"/>
        <dbReference type="Rhea" id="RHEA-COMP:10505"/>
        <dbReference type="ChEBI" id="CHEBI:15378"/>
        <dbReference type="ChEBI" id="CHEBI:29969"/>
        <dbReference type="ChEBI" id="CHEBI:30616"/>
        <dbReference type="ChEBI" id="CHEBI:33019"/>
        <dbReference type="ChEBI" id="CHEBI:57586"/>
        <dbReference type="ChEBI" id="CHEBI:83144"/>
        <dbReference type="ChEBI" id="CHEBI:456215"/>
        <dbReference type="EC" id="6.3.4.15"/>
    </reaction>
</comment>
<feature type="domain" description="BPL/LPL catalytic" evidence="5">
    <location>
        <begin position="3"/>
        <end position="185"/>
    </location>
</feature>
<dbReference type="CDD" id="cd16442">
    <property type="entry name" value="BPL"/>
    <property type="match status" value="1"/>
</dbReference>
<dbReference type="InterPro" id="IPR003142">
    <property type="entry name" value="BPL_C"/>
</dbReference>
<dbReference type="PANTHER" id="PTHR12835">
    <property type="entry name" value="BIOTIN PROTEIN LIGASE"/>
    <property type="match status" value="1"/>
</dbReference>
<dbReference type="PROSITE" id="PS51733">
    <property type="entry name" value="BPL_LPL_CATALYTIC"/>
    <property type="match status" value="1"/>
</dbReference>
<dbReference type="SUPFAM" id="SSF55681">
    <property type="entry name" value="Class II aaRS and biotin synthetases"/>
    <property type="match status" value="1"/>
</dbReference>
<comment type="caution">
    <text evidence="6">The sequence shown here is derived from an EMBL/GenBank/DDBJ whole genome shotgun (WGS) entry which is preliminary data.</text>
</comment>
<dbReference type="RefSeq" id="WP_115934471.1">
    <property type="nucleotide sequence ID" value="NZ_QRDW01000001.1"/>
</dbReference>
<reference evidence="6 7" key="1">
    <citation type="submission" date="2018-07" db="EMBL/GenBank/DDBJ databases">
        <title>Genomic Encyclopedia of Type Strains, Phase III (KMG-III): the genomes of soil and plant-associated and newly described type strains.</title>
        <authorList>
            <person name="Whitman W."/>
        </authorList>
    </citation>
    <scope>NUCLEOTIDE SEQUENCE [LARGE SCALE GENOMIC DNA]</scope>
    <source>
        <strain evidence="6 7">CECT 8488</strain>
    </source>
</reference>
<evidence type="ECO:0000256" key="1">
    <source>
        <dbReference type="ARBA" id="ARBA00022598"/>
    </source>
</evidence>
<dbReference type="NCBIfam" id="TIGR00121">
    <property type="entry name" value="birA_ligase"/>
    <property type="match status" value="1"/>
</dbReference>
<dbReference type="GO" id="GO:0005737">
    <property type="term" value="C:cytoplasm"/>
    <property type="evidence" value="ECO:0007669"/>
    <property type="project" value="TreeGrafter"/>
</dbReference>
<evidence type="ECO:0000256" key="2">
    <source>
        <dbReference type="ARBA" id="ARBA00023267"/>
    </source>
</evidence>
<evidence type="ECO:0000256" key="3">
    <source>
        <dbReference type="ARBA" id="ARBA00024227"/>
    </source>
</evidence>
<dbReference type="EC" id="6.3.4.15" evidence="3"/>